<keyword evidence="2" id="KW-1185">Reference proteome</keyword>
<accession>A0A7D5P6P5</accession>
<reference evidence="1 2" key="1">
    <citation type="submission" date="2020-07" db="EMBL/GenBank/DDBJ databases">
        <title>Halosimplex pelagicum sp. nov. and Halosimplex rubrum sp. nov., isolated from salted brown alga Laminaria, and emended description of the genus Halosimplex.</title>
        <authorList>
            <person name="Cui H."/>
        </authorList>
    </citation>
    <scope>NUCLEOTIDE SEQUENCE [LARGE SCALE GENOMIC DNA]</scope>
    <source>
        <strain evidence="1 2">R27</strain>
    </source>
</reference>
<dbReference type="Proteomes" id="UP000509667">
    <property type="component" value="Chromosome"/>
</dbReference>
<dbReference type="OrthoDB" id="350877at2157"/>
<proteinExistence type="predicted"/>
<dbReference type="EMBL" id="CP058910">
    <property type="protein sequence ID" value="QLH78678.1"/>
    <property type="molecule type" value="Genomic_DNA"/>
</dbReference>
<name>A0A7D5P6P5_9EURY</name>
<evidence type="ECO:0000313" key="1">
    <source>
        <dbReference type="EMBL" id="QLH78678.1"/>
    </source>
</evidence>
<dbReference type="RefSeq" id="WP_179908557.1">
    <property type="nucleotide sequence ID" value="NZ_CP058910.1"/>
</dbReference>
<organism evidence="1 2">
    <name type="scientific">Halosimplex rubrum</name>
    <dbReference type="NCBI Taxonomy" id="869889"/>
    <lineage>
        <taxon>Archaea</taxon>
        <taxon>Methanobacteriati</taxon>
        <taxon>Methanobacteriota</taxon>
        <taxon>Stenosarchaea group</taxon>
        <taxon>Halobacteria</taxon>
        <taxon>Halobacteriales</taxon>
        <taxon>Haloarculaceae</taxon>
        <taxon>Halosimplex</taxon>
    </lineage>
</organism>
<dbReference type="KEGG" id="hrr:HZS55_15890"/>
<sequence length="119" mass="13140">MPVYEKTTGGEVYLRGIDRRVSAGDRVDVGEEFAAYLDERRDFRAVDVREGEFREIDDSADGEGDGFDAAAFVDRTPMDDVVEDIQAGEADDHLRAVAEAADRVGVEDAVGQRRAELEE</sequence>
<evidence type="ECO:0000313" key="2">
    <source>
        <dbReference type="Proteomes" id="UP000509667"/>
    </source>
</evidence>
<gene>
    <name evidence="1" type="ORF">HZS55_15890</name>
</gene>
<protein>
    <submittedName>
        <fullName evidence="1">Uncharacterized protein</fullName>
    </submittedName>
</protein>
<dbReference type="GeneID" id="56079375"/>
<dbReference type="AlphaFoldDB" id="A0A7D5P6P5"/>